<evidence type="ECO:0000256" key="3">
    <source>
        <dbReference type="ARBA" id="ARBA00013047"/>
    </source>
</evidence>
<feature type="domain" description="PurM-like C-terminal" evidence="14">
    <location>
        <begin position="176"/>
        <end position="346"/>
    </location>
</feature>
<dbReference type="GO" id="GO:0005524">
    <property type="term" value="F:ATP binding"/>
    <property type="evidence" value="ECO:0007669"/>
    <property type="project" value="UniProtKB-KW"/>
</dbReference>
<evidence type="ECO:0000256" key="9">
    <source>
        <dbReference type="ARBA" id="ARBA00032931"/>
    </source>
</evidence>
<dbReference type="OrthoDB" id="9777881at2"/>
<dbReference type="GO" id="GO:0046084">
    <property type="term" value="P:adenine biosynthetic process"/>
    <property type="evidence" value="ECO:0007669"/>
    <property type="project" value="TreeGrafter"/>
</dbReference>
<evidence type="ECO:0000256" key="10">
    <source>
        <dbReference type="ARBA" id="ARBA00033093"/>
    </source>
</evidence>
<dbReference type="Gene3D" id="3.90.650.10">
    <property type="entry name" value="PurM-like C-terminal domain"/>
    <property type="match status" value="1"/>
</dbReference>
<dbReference type="InterPro" id="IPR010918">
    <property type="entry name" value="PurM-like_C_dom"/>
</dbReference>
<dbReference type="PANTHER" id="PTHR10520">
    <property type="entry name" value="TRIFUNCTIONAL PURINE BIOSYNTHETIC PROTEIN ADENOSINE-3-RELATED"/>
    <property type="match status" value="1"/>
</dbReference>
<dbReference type="NCBIfam" id="TIGR00878">
    <property type="entry name" value="purM"/>
    <property type="match status" value="1"/>
</dbReference>
<dbReference type="Pfam" id="PF02769">
    <property type="entry name" value="AIRS_C"/>
    <property type="match status" value="1"/>
</dbReference>
<keyword evidence="7 12" id="KW-0067">ATP-binding</keyword>
<comment type="catalytic activity">
    <reaction evidence="11 12">
        <text>2-formamido-N(1)-(5-O-phospho-beta-D-ribosyl)acetamidine + ATP = 5-amino-1-(5-phospho-beta-D-ribosyl)imidazole + ADP + phosphate + H(+)</text>
        <dbReference type="Rhea" id="RHEA:23032"/>
        <dbReference type="ChEBI" id="CHEBI:15378"/>
        <dbReference type="ChEBI" id="CHEBI:30616"/>
        <dbReference type="ChEBI" id="CHEBI:43474"/>
        <dbReference type="ChEBI" id="CHEBI:137981"/>
        <dbReference type="ChEBI" id="CHEBI:147287"/>
        <dbReference type="ChEBI" id="CHEBI:456216"/>
        <dbReference type="EC" id="6.3.3.1"/>
    </reaction>
</comment>
<comment type="similarity">
    <text evidence="2 12">Belongs to the AIR synthase family.</text>
</comment>
<evidence type="ECO:0000259" key="13">
    <source>
        <dbReference type="Pfam" id="PF00586"/>
    </source>
</evidence>
<dbReference type="InterPro" id="IPR016188">
    <property type="entry name" value="PurM-like_N"/>
</dbReference>
<dbReference type="RefSeq" id="WP_106090015.1">
    <property type="nucleotide sequence ID" value="NZ_PVNL01000057.1"/>
</dbReference>
<feature type="domain" description="PurM-like N-terminal" evidence="13">
    <location>
        <begin position="59"/>
        <end position="164"/>
    </location>
</feature>
<comment type="subcellular location">
    <subcellularLocation>
        <location evidence="12">Cytoplasm</location>
    </subcellularLocation>
</comment>
<evidence type="ECO:0000256" key="6">
    <source>
        <dbReference type="ARBA" id="ARBA00022741"/>
    </source>
</evidence>
<evidence type="ECO:0000256" key="7">
    <source>
        <dbReference type="ARBA" id="ARBA00022840"/>
    </source>
</evidence>
<keyword evidence="5 12" id="KW-0436">Ligase</keyword>
<dbReference type="GO" id="GO:0005829">
    <property type="term" value="C:cytosol"/>
    <property type="evidence" value="ECO:0007669"/>
    <property type="project" value="TreeGrafter"/>
</dbReference>
<evidence type="ECO:0000313" key="16">
    <source>
        <dbReference type="Proteomes" id="UP000238823"/>
    </source>
</evidence>
<dbReference type="CDD" id="cd02196">
    <property type="entry name" value="PurM"/>
    <property type="match status" value="1"/>
</dbReference>
<keyword evidence="12" id="KW-0658">Purine biosynthesis</keyword>
<dbReference type="GO" id="GO:0004641">
    <property type="term" value="F:phosphoribosylformylglycinamidine cyclo-ligase activity"/>
    <property type="evidence" value="ECO:0007669"/>
    <property type="project" value="UniProtKB-UniRule"/>
</dbReference>
<dbReference type="SUPFAM" id="SSF56042">
    <property type="entry name" value="PurM C-terminal domain-like"/>
    <property type="match status" value="1"/>
</dbReference>
<dbReference type="GO" id="GO:0004637">
    <property type="term" value="F:phosphoribosylamine-glycine ligase activity"/>
    <property type="evidence" value="ECO:0007669"/>
    <property type="project" value="TreeGrafter"/>
</dbReference>
<comment type="caution">
    <text evidence="15">The sequence shown here is derived from an EMBL/GenBank/DDBJ whole genome shotgun (WGS) entry which is preliminary data.</text>
</comment>
<evidence type="ECO:0000256" key="11">
    <source>
        <dbReference type="ARBA" id="ARBA00049057"/>
    </source>
</evidence>
<dbReference type="InterPro" id="IPR036921">
    <property type="entry name" value="PurM-like_N_sf"/>
</dbReference>
<dbReference type="InterPro" id="IPR004733">
    <property type="entry name" value="PurM_cligase"/>
</dbReference>
<dbReference type="AlphaFoldDB" id="A0A2S9YQE8"/>
<reference evidence="15 16" key="1">
    <citation type="submission" date="2018-03" db="EMBL/GenBank/DDBJ databases">
        <title>Draft Genome Sequences of the Obligatory Marine Myxobacteria Enhygromyxa salina SWB007.</title>
        <authorList>
            <person name="Poehlein A."/>
            <person name="Moghaddam J.A."/>
            <person name="Harms H."/>
            <person name="Alanjari M."/>
            <person name="Koenig G.M."/>
            <person name="Daniel R."/>
            <person name="Schaeberle T.F."/>
        </authorList>
    </citation>
    <scope>NUCLEOTIDE SEQUENCE [LARGE SCALE GENOMIC DNA]</scope>
    <source>
        <strain evidence="15 16">SWB007</strain>
    </source>
</reference>
<dbReference type="Gene3D" id="3.30.1330.10">
    <property type="entry name" value="PurM-like, N-terminal domain"/>
    <property type="match status" value="1"/>
</dbReference>
<dbReference type="UniPathway" id="UPA00074">
    <property type="reaction ID" value="UER00129"/>
</dbReference>
<gene>
    <name evidence="12 15" type="primary">purM</name>
    <name evidence="15" type="ORF">ENSA7_30160</name>
</gene>
<dbReference type="PANTHER" id="PTHR10520:SF12">
    <property type="entry name" value="TRIFUNCTIONAL PURINE BIOSYNTHETIC PROTEIN ADENOSINE-3"/>
    <property type="match status" value="1"/>
</dbReference>
<comment type="pathway">
    <text evidence="1 12">Purine metabolism; IMP biosynthesis via de novo pathway; 5-amino-1-(5-phospho-D-ribosyl)imidazole from N(2)-formyl-N(1)-(5-phospho-D-ribosyl)glycinamide: step 2/2.</text>
</comment>
<keyword evidence="12" id="KW-0963">Cytoplasm</keyword>
<evidence type="ECO:0000256" key="4">
    <source>
        <dbReference type="ARBA" id="ARBA00020367"/>
    </source>
</evidence>
<protein>
    <recommendedName>
        <fullName evidence="4 12">Phosphoribosylformylglycinamidine cyclo-ligase</fullName>
        <ecNumber evidence="3 12">6.3.3.1</ecNumber>
    </recommendedName>
    <alternativeName>
        <fullName evidence="9 12">AIR synthase</fullName>
    </alternativeName>
    <alternativeName>
        <fullName evidence="10 12">AIRS</fullName>
    </alternativeName>
    <alternativeName>
        <fullName evidence="8 12">Phosphoribosyl-aminoimidazole synthetase</fullName>
    </alternativeName>
</protein>
<organism evidence="15 16">
    <name type="scientific">Enhygromyxa salina</name>
    <dbReference type="NCBI Taxonomy" id="215803"/>
    <lineage>
        <taxon>Bacteria</taxon>
        <taxon>Pseudomonadati</taxon>
        <taxon>Myxococcota</taxon>
        <taxon>Polyangia</taxon>
        <taxon>Nannocystales</taxon>
        <taxon>Nannocystaceae</taxon>
        <taxon>Enhygromyxa</taxon>
    </lineage>
</organism>
<dbReference type="Pfam" id="PF00586">
    <property type="entry name" value="AIRS"/>
    <property type="match status" value="1"/>
</dbReference>
<sequence length="362" mass="37211">MTDAKPLTYASAGVDIEAGNEAVRRIKALVETTRRPEQIDGLGGFAGMMALPTGLREPVLVSCTDGVGTKILVAIAMDQHHSVGIDLVAMNVNDLLCTGARPLFLLDYIATGRLEPGKIEQLVAGVVAGCRQAGCALLGGETAELPGMYADGHYDLAATAVGVVERGEIWGPQRTEAGDVVLALPSSGLHSNGYSLARKALLSAEHGALDLADPLPGAGPEDPQTVGEALLEPTRIYEPAFAALRALAGGPVHAAAHITGGGLIENPPRAIHDGLTIEIDLESIEQPAVLRAVVACGVARAELLRTFNCGIGMLLVVDPRRADEVLAACDAAGQPAVGVGQLVARGPSDPAVRITGAIHGLD</sequence>
<dbReference type="HAMAP" id="MF_00741">
    <property type="entry name" value="AIRS"/>
    <property type="match status" value="1"/>
</dbReference>
<name>A0A2S9YQE8_9BACT</name>
<dbReference type="GO" id="GO:0006189">
    <property type="term" value="P:'de novo' IMP biosynthetic process"/>
    <property type="evidence" value="ECO:0007669"/>
    <property type="project" value="UniProtKB-UniRule"/>
</dbReference>
<evidence type="ECO:0000256" key="2">
    <source>
        <dbReference type="ARBA" id="ARBA00010280"/>
    </source>
</evidence>
<dbReference type="EC" id="6.3.3.1" evidence="3 12"/>
<dbReference type="Proteomes" id="UP000238823">
    <property type="component" value="Unassembled WGS sequence"/>
</dbReference>
<proteinExistence type="inferred from homology"/>
<keyword evidence="6 12" id="KW-0547">Nucleotide-binding</keyword>
<evidence type="ECO:0000256" key="1">
    <source>
        <dbReference type="ARBA" id="ARBA00004686"/>
    </source>
</evidence>
<dbReference type="SUPFAM" id="SSF55326">
    <property type="entry name" value="PurM N-terminal domain-like"/>
    <property type="match status" value="1"/>
</dbReference>
<accession>A0A2S9YQE8</accession>
<evidence type="ECO:0000259" key="14">
    <source>
        <dbReference type="Pfam" id="PF02769"/>
    </source>
</evidence>
<dbReference type="FunFam" id="3.30.1330.10:FF:000001">
    <property type="entry name" value="Phosphoribosylformylglycinamidine cyclo-ligase"/>
    <property type="match status" value="1"/>
</dbReference>
<evidence type="ECO:0000256" key="12">
    <source>
        <dbReference type="HAMAP-Rule" id="MF_00741"/>
    </source>
</evidence>
<dbReference type="InterPro" id="IPR036676">
    <property type="entry name" value="PurM-like_C_sf"/>
</dbReference>
<evidence type="ECO:0000313" key="15">
    <source>
        <dbReference type="EMBL" id="PRQ07306.1"/>
    </source>
</evidence>
<evidence type="ECO:0000256" key="8">
    <source>
        <dbReference type="ARBA" id="ARBA00031908"/>
    </source>
</evidence>
<evidence type="ECO:0000256" key="5">
    <source>
        <dbReference type="ARBA" id="ARBA00022598"/>
    </source>
</evidence>
<dbReference type="EMBL" id="PVNL01000057">
    <property type="protein sequence ID" value="PRQ07306.1"/>
    <property type="molecule type" value="Genomic_DNA"/>
</dbReference>